<feature type="signal peptide" evidence="1">
    <location>
        <begin position="1"/>
        <end position="20"/>
    </location>
</feature>
<reference evidence="2 3" key="1">
    <citation type="journal article" date="2016" name="Mol. Biol. Evol.">
        <title>Comparative Genomics of Early-Diverging Mushroom-Forming Fungi Provides Insights into the Origins of Lignocellulose Decay Capabilities.</title>
        <authorList>
            <person name="Nagy L.G."/>
            <person name="Riley R."/>
            <person name="Tritt A."/>
            <person name="Adam C."/>
            <person name="Daum C."/>
            <person name="Floudas D."/>
            <person name="Sun H."/>
            <person name="Yadav J.S."/>
            <person name="Pangilinan J."/>
            <person name="Larsson K.H."/>
            <person name="Matsuura K."/>
            <person name="Barry K."/>
            <person name="Labutti K."/>
            <person name="Kuo R."/>
            <person name="Ohm R.A."/>
            <person name="Bhattacharya S.S."/>
            <person name="Shirouzu T."/>
            <person name="Yoshinaga Y."/>
            <person name="Martin F.M."/>
            <person name="Grigoriev I.V."/>
            <person name="Hibbett D.S."/>
        </authorList>
    </citation>
    <scope>NUCLEOTIDE SEQUENCE [LARGE SCALE GENOMIC DNA]</scope>
    <source>
        <strain evidence="2 3">HHB9708</strain>
    </source>
</reference>
<dbReference type="AlphaFoldDB" id="A0A164VM61"/>
<feature type="chain" id="PRO_5007853901" description="Ubiquitin 3 binding protein But2 C-terminal domain-containing protein" evidence="1">
    <location>
        <begin position="21"/>
        <end position="159"/>
    </location>
</feature>
<dbReference type="OrthoDB" id="3944184at2759"/>
<dbReference type="EMBL" id="KV419405">
    <property type="protein sequence ID" value="KZS94281.1"/>
    <property type="molecule type" value="Genomic_DNA"/>
</dbReference>
<name>A0A164VM61_9AGAM</name>
<keyword evidence="1" id="KW-0732">Signal</keyword>
<evidence type="ECO:0000313" key="3">
    <source>
        <dbReference type="Proteomes" id="UP000076722"/>
    </source>
</evidence>
<proteinExistence type="predicted"/>
<protein>
    <recommendedName>
        <fullName evidence="4">Ubiquitin 3 binding protein But2 C-terminal domain-containing protein</fullName>
    </recommendedName>
</protein>
<gene>
    <name evidence="2" type="ORF">SISNIDRAFT_495268</name>
</gene>
<organism evidence="2 3">
    <name type="scientific">Sistotremastrum niveocremeum HHB9708</name>
    <dbReference type="NCBI Taxonomy" id="1314777"/>
    <lineage>
        <taxon>Eukaryota</taxon>
        <taxon>Fungi</taxon>
        <taxon>Dikarya</taxon>
        <taxon>Basidiomycota</taxon>
        <taxon>Agaricomycotina</taxon>
        <taxon>Agaricomycetes</taxon>
        <taxon>Sistotremastrales</taxon>
        <taxon>Sistotremastraceae</taxon>
        <taxon>Sertulicium</taxon>
        <taxon>Sertulicium niveocremeum</taxon>
    </lineage>
</organism>
<dbReference type="Proteomes" id="UP000076722">
    <property type="component" value="Unassembled WGS sequence"/>
</dbReference>
<evidence type="ECO:0000313" key="2">
    <source>
        <dbReference type="EMBL" id="KZS94281.1"/>
    </source>
</evidence>
<evidence type="ECO:0008006" key="4">
    <source>
        <dbReference type="Google" id="ProtNLM"/>
    </source>
</evidence>
<evidence type="ECO:0000256" key="1">
    <source>
        <dbReference type="SAM" id="SignalP"/>
    </source>
</evidence>
<accession>A0A164VM61</accession>
<keyword evidence="3" id="KW-1185">Reference proteome</keyword>
<sequence>MHFNLLKLSLLSLLAPFAAAYYPQGTITVPANGTHIAPGETFNFTYNGRGDYCLSSFAYSVVLLTSPPESLLTLTTTGHYFGRFNSATVGVTPTGAPPAPPNFTMPDFSLSPGGFGSGKSVSNATFYLAVIEEYNECDPTVGNTLTLTANTIIYNATTA</sequence>